<accession>A0A820JSD0</accession>
<evidence type="ECO:0000256" key="1">
    <source>
        <dbReference type="SAM" id="MobiDB-lite"/>
    </source>
</evidence>
<proteinExistence type="predicted"/>
<gene>
    <name evidence="2" type="ORF">HFQ381_LOCUS15443</name>
    <name evidence="3" type="ORF">QYT958_LOCUS5527</name>
</gene>
<dbReference type="AlphaFoldDB" id="A0A820JSD0"/>
<evidence type="ECO:0000313" key="4">
    <source>
        <dbReference type="Proteomes" id="UP000663851"/>
    </source>
</evidence>
<organism evidence="2 4">
    <name type="scientific">Rotaria socialis</name>
    <dbReference type="NCBI Taxonomy" id="392032"/>
    <lineage>
        <taxon>Eukaryota</taxon>
        <taxon>Metazoa</taxon>
        <taxon>Spiralia</taxon>
        <taxon>Gnathifera</taxon>
        <taxon>Rotifera</taxon>
        <taxon>Eurotatoria</taxon>
        <taxon>Bdelloidea</taxon>
        <taxon>Philodinida</taxon>
        <taxon>Philodinidae</taxon>
        <taxon>Rotaria</taxon>
    </lineage>
</organism>
<dbReference type="Proteomes" id="UP000663848">
    <property type="component" value="Unassembled WGS sequence"/>
</dbReference>
<feature type="region of interest" description="Disordered" evidence="1">
    <location>
        <begin position="135"/>
        <end position="187"/>
    </location>
</feature>
<dbReference type="EMBL" id="CAJOBR010000461">
    <property type="protein sequence ID" value="CAF4511838.1"/>
    <property type="molecule type" value="Genomic_DNA"/>
</dbReference>
<evidence type="ECO:0000313" key="2">
    <source>
        <dbReference type="EMBL" id="CAF4330839.1"/>
    </source>
</evidence>
<feature type="compositionally biased region" description="Polar residues" evidence="1">
    <location>
        <begin position="165"/>
        <end position="187"/>
    </location>
</feature>
<comment type="caution">
    <text evidence="2">The sequence shown here is derived from an EMBL/GenBank/DDBJ whole genome shotgun (WGS) entry which is preliminary data.</text>
</comment>
<name>A0A820JSD0_9BILA</name>
<dbReference type="Proteomes" id="UP000663851">
    <property type="component" value="Unassembled WGS sequence"/>
</dbReference>
<dbReference type="EMBL" id="CAJOBO010001049">
    <property type="protein sequence ID" value="CAF4330839.1"/>
    <property type="molecule type" value="Genomic_DNA"/>
</dbReference>
<protein>
    <submittedName>
        <fullName evidence="2">Uncharacterized protein</fullName>
    </submittedName>
</protein>
<evidence type="ECO:0000313" key="3">
    <source>
        <dbReference type="EMBL" id="CAF4511838.1"/>
    </source>
</evidence>
<sequence>MKNIKQFSVVKEQQNLTFYQIDHFAIQCKFINVPDFLVVEMHTDQYVESIQININDYYNKKKNRTRNAAASVQCSGQSNIPQQPQISVNYFYNRTEAAVPLMQLPQTLSTYHPANTPGLIQLATTFSQPQNILIPSAGSTGGPATPDRSSFHYTEVYPDPRTYDSHSSATINSSSVYPNWQSTQPNL</sequence>
<reference evidence="2" key="1">
    <citation type="submission" date="2021-02" db="EMBL/GenBank/DDBJ databases">
        <authorList>
            <person name="Nowell W R."/>
        </authorList>
    </citation>
    <scope>NUCLEOTIDE SEQUENCE</scope>
</reference>